<dbReference type="EMBL" id="JBBUTI010000016">
    <property type="protein sequence ID" value="MEK8048357.1"/>
    <property type="molecule type" value="Genomic_DNA"/>
</dbReference>
<comment type="caution">
    <text evidence="3">The sequence shown here is derived from an EMBL/GenBank/DDBJ whole genome shotgun (WGS) entry which is preliminary data.</text>
</comment>
<evidence type="ECO:0000256" key="1">
    <source>
        <dbReference type="SAM" id="Phobius"/>
    </source>
</evidence>
<sequence>MLHTFKLSLLAASTAGLMALSGPAAAHGPSADLSLISTLPLVMSVAAPVGVLSAGAVFTVVSVQAVAAGTVWVLARASDGVRISITLAGTVVSGVGAMVSVVALGTGWVLSEAGRAICFIPNEIGASLLHNEAITR</sequence>
<proteinExistence type="predicted"/>
<dbReference type="RefSeq" id="WP_341400669.1">
    <property type="nucleotide sequence ID" value="NZ_JBBUTI010000016.1"/>
</dbReference>
<feature type="chain" id="PRO_5045452690" evidence="2">
    <location>
        <begin position="27"/>
        <end position="136"/>
    </location>
</feature>
<keyword evidence="1" id="KW-0812">Transmembrane</keyword>
<organism evidence="3 4">
    <name type="scientific">Ideonella margarita</name>
    <dbReference type="NCBI Taxonomy" id="2984191"/>
    <lineage>
        <taxon>Bacteria</taxon>
        <taxon>Pseudomonadati</taxon>
        <taxon>Pseudomonadota</taxon>
        <taxon>Betaproteobacteria</taxon>
        <taxon>Burkholderiales</taxon>
        <taxon>Sphaerotilaceae</taxon>
        <taxon>Ideonella</taxon>
    </lineage>
</organism>
<evidence type="ECO:0000313" key="4">
    <source>
        <dbReference type="Proteomes" id="UP001379945"/>
    </source>
</evidence>
<keyword evidence="1" id="KW-0472">Membrane</keyword>
<name>A0ABU9C906_9BURK</name>
<evidence type="ECO:0000313" key="3">
    <source>
        <dbReference type="EMBL" id="MEK8048357.1"/>
    </source>
</evidence>
<evidence type="ECO:0000256" key="2">
    <source>
        <dbReference type="SAM" id="SignalP"/>
    </source>
</evidence>
<protein>
    <submittedName>
        <fullName evidence="3">Uncharacterized protein</fullName>
    </submittedName>
</protein>
<feature type="transmembrane region" description="Helical" evidence="1">
    <location>
        <begin position="87"/>
        <end position="110"/>
    </location>
</feature>
<accession>A0ABU9C906</accession>
<keyword evidence="4" id="KW-1185">Reference proteome</keyword>
<feature type="transmembrane region" description="Helical" evidence="1">
    <location>
        <begin position="50"/>
        <end position="75"/>
    </location>
</feature>
<keyword evidence="2" id="KW-0732">Signal</keyword>
<dbReference type="Proteomes" id="UP001379945">
    <property type="component" value="Unassembled WGS sequence"/>
</dbReference>
<keyword evidence="1" id="KW-1133">Transmembrane helix</keyword>
<feature type="signal peptide" evidence="2">
    <location>
        <begin position="1"/>
        <end position="26"/>
    </location>
</feature>
<reference evidence="3 4" key="1">
    <citation type="submission" date="2024-04" db="EMBL/GenBank/DDBJ databases">
        <title>Novel species of the genus Ideonella isolated from streams.</title>
        <authorList>
            <person name="Lu H."/>
        </authorList>
    </citation>
    <scope>NUCLEOTIDE SEQUENCE [LARGE SCALE GENOMIC DNA]</scope>
    <source>
        <strain evidence="3 4">LYT19W</strain>
    </source>
</reference>
<gene>
    <name evidence="3" type="ORF">AACH00_18535</name>
</gene>